<accession>A0A2D0JS41</accession>
<dbReference type="Proteomes" id="UP000221980">
    <property type="component" value="Unassembled WGS sequence"/>
</dbReference>
<organism evidence="2 3">
    <name type="scientific">Xenorhabdus miraniensis</name>
    <dbReference type="NCBI Taxonomy" id="351674"/>
    <lineage>
        <taxon>Bacteria</taxon>
        <taxon>Pseudomonadati</taxon>
        <taxon>Pseudomonadota</taxon>
        <taxon>Gammaproteobacteria</taxon>
        <taxon>Enterobacterales</taxon>
        <taxon>Morganellaceae</taxon>
        <taxon>Xenorhabdus</taxon>
    </lineage>
</organism>
<dbReference type="RefSeq" id="WP_099113822.1">
    <property type="nucleotide sequence ID" value="NZ_CAWNQI010000095.1"/>
</dbReference>
<dbReference type="OrthoDB" id="6444171at2"/>
<reference evidence="2 3" key="1">
    <citation type="journal article" date="2017" name="Nat. Microbiol.">
        <title>Natural product diversity associated with the nematode symbionts Photorhabdus and Xenorhabdus.</title>
        <authorList>
            <person name="Tobias N.J."/>
            <person name="Wolff H."/>
            <person name="Djahanschiri B."/>
            <person name="Grundmann F."/>
            <person name="Kronenwerth M."/>
            <person name="Shi Y.M."/>
            <person name="Simonyi S."/>
            <person name="Grun P."/>
            <person name="Shapiro-Ilan D."/>
            <person name="Pidot S.J."/>
            <person name="Stinear T.P."/>
            <person name="Ebersberger I."/>
            <person name="Bode H.B."/>
        </authorList>
    </citation>
    <scope>NUCLEOTIDE SEQUENCE [LARGE SCALE GENOMIC DNA]</scope>
    <source>
        <strain evidence="2 3">DSM 17902</strain>
    </source>
</reference>
<feature type="signal peptide" evidence="1">
    <location>
        <begin position="1"/>
        <end position="19"/>
    </location>
</feature>
<comment type="caution">
    <text evidence="2">The sequence shown here is derived from an EMBL/GenBank/DDBJ whole genome shotgun (WGS) entry which is preliminary data.</text>
</comment>
<evidence type="ECO:0000256" key="1">
    <source>
        <dbReference type="SAM" id="SignalP"/>
    </source>
</evidence>
<feature type="chain" id="PRO_5012022500" evidence="1">
    <location>
        <begin position="20"/>
        <end position="131"/>
    </location>
</feature>
<name>A0A2D0JS41_9GAMM</name>
<protein>
    <submittedName>
        <fullName evidence="2">Uncharacterized protein</fullName>
    </submittedName>
</protein>
<dbReference type="EMBL" id="NITZ01000006">
    <property type="protein sequence ID" value="PHM49189.1"/>
    <property type="molecule type" value="Genomic_DNA"/>
</dbReference>
<dbReference type="AlphaFoldDB" id="A0A2D0JS41"/>
<keyword evidence="3" id="KW-1185">Reference proteome</keyword>
<gene>
    <name evidence="2" type="ORF">Xmir_01545</name>
</gene>
<proteinExistence type="predicted"/>
<keyword evidence="1" id="KW-0732">Signal</keyword>
<evidence type="ECO:0000313" key="2">
    <source>
        <dbReference type="EMBL" id="PHM49189.1"/>
    </source>
</evidence>
<evidence type="ECO:0000313" key="3">
    <source>
        <dbReference type="Proteomes" id="UP000221980"/>
    </source>
</evidence>
<sequence length="131" mass="14164">MKSIYLFILFCFLACSVSAEGNGDKITGSQLKPNISVSTGKNDAINCKGSITGYIISVSTGYKGYKNWLAFTIKNESGHNWFWAAHLNNTDAGKSLLSTAIFAASSGQKIYAECDSNQYITSLWVGPHPVP</sequence>